<organism evidence="1">
    <name type="scientific">Siphoviridae sp. ctWdm1</name>
    <dbReference type="NCBI Taxonomy" id="2827883"/>
    <lineage>
        <taxon>Viruses</taxon>
        <taxon>Duplodnaviria</taxon>
        <taxon>Heunggongvirae</taxon>
        <taxon>Uroviricota</taxon>
        <taxon>Caudoviricetes</taxon>
    </lineage>
</organism>
<accession>A0A8S5RYA1</accession>
<reference evidence="1" key="1">
    <citation type="journal article" date="2021" name="Proc. Natl. Acad. Sci. U.S.A.">
        <title>A Catalog of Tens of Thousands of Viruses from Human Metagenomes Reveals Hidden Associations with Chronic Diseases.</title>
        <authorList>
            <person name="Tisza M.J."/>
            <person name="Buck C.B."/>
        </authorList>
    </citation>
    <scope>NUCLEOTIDE SEQUENCE</scope>
    <source>
        <strain evidence="1">CtWdm1</strain>
    </source>
</reference>
<dbReference type="EMBL" id="BK032509">
    <property type="protein sequence ID" value="DAF43609.1"/>
    <property type="molecule type" value="Genomic_DNA"/>
</dbReference>
<name>A0A8S5RYA1_9CAUD</name>
<protein>
    <submittedName>
        <fullName evidence="1">Uncharacterized protein</fullName>
    </submittedName>
</protein>
<proteinExistence type="predicted"/>
<evidence type="ECO:0000313" key="1">
    <source>
        <dbReference type="EMBL" id="DAF43609.1"/>
    </source>
</evidence>
<sequence length="37" mass="4311">MITYIRKSNREIIPWRVRTVCSIGTSPLFKGVEKMSL</sequence>